<feature type="region of interest" description="Disordered" evidence="2">
    <location>
        <begin position="1"/>
        <end position="23"/>
    </location>
</feature>
<dbReference type="AlphaFoldDB" id="A0A6J6B9S3"/>
<evidence type="ECO:0000313" key="4">
    <source>
        <dbReference type="EMBL" id="CAB4535771.1"/>
    </source>
</evidence>
<protein>
    <submittedName>
        <fullName evidence="4">Unannotated protein</fullName>
    </submittedName>
</protein>
<dbReference type="GO" id="GO:0003677">
    <property type="term" value="F:DNA binding"/>
    <property type="evidence" value="ECO:0007669"/>
    <property type="project" value="UniProtKB-KW"/>
</dbReference>
<proteinExistence type="predicted"/>
<evidence type="ECO:0000256" key="1">
    <source>
        <dbReference type="ARBA" id="ARBA00023125"/>
    </source>
</evidence>
<dbReference type="InterPro" id="IPR009057">
    <property type="entry name" value="Homeodomain-like_sf"/>
</dbReference>
<accession>A0A6J6B9S3</accession>
<name>A0A6J6B9S3_9ZZZZ</name>
<dbReference type="Gene3D" id="1.10.357.10">
    <property type="entry name" value="Tetracycline Repressor, domain 2"/>
    <property type="match status" value="1"/>
</dbReference>
<dbReference type="EMBL" id="CAEZSE010000092">
    <property type="protein sequence ID" value="CAB4535771.1"/>
    <property type="molecule type" value="Genomic_DNA"/>
</dbReference>
<dbReference type="PROSITE" id="PS50977">
    <property type="entry name" value="HTH_TETR_2"/>
    <property type="match status" value="1"/>
</dbReference>
<gene>
    <name evidence="4" type="ORF">UFOPK1353_00648</name>
</gene>
<feature type="domain" description="HTH tetR-type" evidence="3">
    <location>
        <begin position="26"/>
        <end position="86"/>
    </location>
</feature>
<organism evidence="4">
    <name type="scientific">freshwater metagenome</name>
    <dbReference type="NCBI Taxonomy" id="449393"/>
    <lineage>
        <taxon>unclassified sequences</taxon>
        <taxon>metagenomes</taxon>
        <taxon>ecological metagenomes</taxon>
    </lineage>
</organism>
<dbReference type="SUPFAM" id="SSF46689">
    <property type="entry name" value="Homeodomain-like"/>
    <property type="match status" value="1"/>
</dbReference>
<keyword evidence="1" id="KW-0238">DNA-binding</keyword>
<evidence type="ECO:0000259" key="3">
    <source>
        <dbReference type="PROSITE" id="PS50977"/>
    </source>
</evidence>
<reference evidence="4" key="1">
    <citation type="submission" date="2020-05" db="EMBL/GenBank/DDBJ databases">
        <authorList>
            <person name="Chiriac C."/>
            <person name="Salcher M."/>
            <person name="Ghai R."/>
            <person name="Kavagutti S V."/>
        </authorList>
    </citation>
    <scope>NUCLEOTIDE SEQUENCE</scope>
</reference>
<evidence type="ECO:0000256" key="2">
    <source>
        <dbReference type="SAM" id="MobiDB-lite"/>
    </source>
</evidence>
<sequence length="211" mass="23696">MVPKSTKKPAANKSSRLSPKIRTSKADAKQALIKATIKILDTQPITEITVQDISEEAGVNYTYINRYFKTNLNLFAEVTDALADIVKDKSFDAINKFIRKQKASPTNISVVELDQTRLTTLPIAMKRLWLVQYLVASGVPADRFVAKSKESFESAVAIAEQLGFDRETARARIIYFITMTWIEASLTPFFGFTSEEINKSFALTFTDAIRK</sequence>
<dbReference type="InterPro" id="IPR001647">
    <property type="entry name" value="HTH_TetR"/>
</dbReference>